<protein>
    <submittedName>
        <fullName evidence="1">Uncharacterized protein</fullName>
    </submittedName>
</protein>
<evidence type="ECO:0000313" key="1">
    <source>
        <dbReference type="EMBL" id="JAD37373.1"/>
    </source>
</evidence>
<organism evidence="1">
    <name type="scientific">Arundo donax</name>
    <name type="common">Giant reed</name>
    <name type="synonym">Donax arundinaceus</name>
    <dbReference type="NCBI Taxonomy" id="35708"/>
    <lineage>
        <taxon>Eukaryota</taxon>
        <taxon>Viridiplantae</taxon>
        <taxon>Streptophyta</taxon>
        <taxon>Embryophyta</taxon>
        <taxon>Tracheophyta</taxon>
        <taxon>Spermatophyta</taxon>
        <taxon>Magnoliopsida</taxon>
        <taxon>Liliopsida</taxon>
        <taxon>Poales</taxon>
        <taxon>Poaceae</taxon>
        <taxon>PACMAD clade</taxon>
        <taxon>Arundinoideae</taxon>
        <taxon>Arundineae</taxon>
        <taxon>Arundo</taxon>
    </lineage>
</organism>
<proteinExistence type="predicted"/>
<dbReference type="AlphaFoldDB" id="A0A0A8ZI49"/>
<reference evidence="1" key="1">
    <citation type="submission" date="2014-09" db="EMBL/GenBank/DDBJ databases">
        <authorList>
            <person name="Magalhaes I.L.F."/>
            <person name="Oliveira U."/>
            <person name="Santos F.R."/>
            <person name="Vidigal T.H.D.A."/>
            <person name="Brescovit A.D."/>
            <person name="Santos A.J."/>
        </authorList>
    </citation>
    <scope>NUCLEOTIDE SEQUENCE</scope>
    <source>
        <tissue evidence="1">Shoot tissue taken approximately 20 cm above the soil surface</tissue>
    </source>
</reference>
<accession>A0A0A8ZI49</accession>
<dbReference type="EMBL" id="GBRH01260522">
    <property type="protein sequence ID" value="JAD37373.1"/>
    <property type="molecule type" value="Transcribed_RNA"/>
</dbReference>
<reference evidence="1" key="2">
    <citation type="journal article" date="2015" name="Data Brief">
        <title>Shoot transcriptome of the giant reed, Arundo donax.</title>
        <authorList>
            <person name="Barrero R.A."/>
            <person name="Guerrero F.D."/>
            <person name="Moolhuijzen P."/>
            <person name="Goolsby J.A."/>
            <person name="Tidwell J."/>
            <person name="Bellgard S.E."/>
            <person name="Bellgard M.I."/>
        </authorList>
    </citation>
    <scope>NUCLEOTIDE SEQUENCE</scope>
    <source>
        <tissue evidence="1">Shoot tissue taken approximately 20 cm above the soil surface</tissue>
    </source>
</reference>
<name>A0A0A8ZI49_ARUDO</name>
<sequence>MCALVFVPWSKLPSTTAKCEPRLILTRVVVIPLHVFMVLVQFSCFELTFSLLCLEFTLYCDKGIPTCQIHCI</sequence>